<organism evidence="2 3">
    <name type="scientific">Caenorhabditis elegans</name>
    <dbReference type="NCBI Taxonomy" id="6239"/>
    <lineage>
        <taxon>Eukaryota</taxon>
        <taxon>Metazoa</taxon>
        <taxon>Ecdysozoa</taxon>
        <taxon>Nematoda</taxon>
        <taxon>Chromadorea</taxon>
        <taxon>Rhabditida</taxon>
        <taxon>Rhabditina</taxon>
        <taxon>Rhabditomorpha</taxon>
        <taxon>Rhabditoidea</taxon>
        <taxon>Rhabditidae</taxon>
        <taxon>Peloderinae</taxon>
        <taxon>Caenorhabditis</taxon>
    </lineage>
</organism>
<dbReference type="OMA" id="VNANIKY"/>
<dbReference type="FunCoup" id="Q22493">
    <property type="interactions" value="1461"/>
</dbReference>
<dbReference type="WormBase" id="T14F9.2">
    <property type="protein sequence ID" value="CE44925"/>
    <property type="gene ID" value="WBGene00020508"/>
</dbReference>
<dbReference type="PaxDb" id="6239-T14F9.2"/>
<accession>Q22493</accession>
<proteinExistence type="evidence at protein level"/>
<gene>
    <name evidence="2" type="ORF">CELE_T14F9.2</name>
    <name evidence="2 4" type="ORF">T14F9.2</name>
</gene>
<evidence type="ECO:0007829" key="5">
    <source>
        <dbReference type="PeptideAtlas" id="Q22493"/>
    </source>
</evidence>
<dbReference type="UCSC" id="T14F9.2">
    <property type="organism name" value="c. elegans"/>
</dbReference>
<reference evidence="2 3" key="1">
    <citation type="journal article" date="1998" name="Science">
        <title>Genome sequence of the nematode C. elegans: a platform for investigating biology.</title>
        <authorList>
            <consortium name="The C. elegans sequencing consortium"/>
            <person name="Sulson J.E."/>
            <person name="Waterston R."/>
        </authorList>
    </citation>
    <scope>NUCLEOTIDE SEQUENCE [LARGE SCALE GENOMIC DNA]</scope>
    <source>
        <strain evidence="2 3">Bristol N2</strain>
    </source>
</reference>
<dbReference type="InParanoid" id="Q22493"/>
<dbReference type="HOGENOM" id="CLU_057917_0_0_1"/>
<feature type="region of interest" description="Disordered" evidence="1">
    <location>
        <begin position="1"/>
        <end position="21"/>
    </location>
</feature>
<dbReference type="AlphaFoldDB" id="Q22493"/>
<dbReference type="PeptideAtlas" id="Q22493"/>
<name>Q22493_CAEEL</name>
<evidence type="ECO:0000256" key="1">
    <source>
        <dbReference type="SAM" id="MobiDB-lite"/>
    </source>
</evidence>
<dbReference type="Bgee" id="WBGene00020508">
    <property type="expression patterns" value="Expressed in embryo and 4 other cell types or tissues"/>
</dbReference>
<dbReference type="EMBL" id="BX284606">
    <property type="protein sequence ID" value="CCD68945.1"/>
    <property type="molecule type" value="Genomic_DNA"/>
</dbReference>
<dbReference type="RefSeq" id="NP_508411.2">
    <property type="nucleotide sequence ID" value="NM_076010.3"/>
</dbReference>
<protein>
    <submittedName>
        <fullName evidence="2">Uncharacterized protein</fullName>
    </submittedName>
</protein>
<dbReference type="eggNOG" id="ENOG502THTJ">
    <property type="taxonomic scope" value="Eukaryota"/>
</dbReference>
<dbReference type="AGR" id="WB:WBGene00020508"/>
<dbReference type="KEGG" id="cel:CELE_T14F9.2"/>
<dbReference type="GeneID" id="188500"/>
<dbReference type="CTD" id="188500"/>
<dbReference type="OrthoDB" id="5872750at2759"/>
<evidence type="ECO:0000313" key="4">
    <source>
        <dbReference type="WormBase" id="T14F9.2"/>
    </source>
</evidence>
<keyword evidence="5" id="KW-1267">Proteomics identification</keyword>
<keyword evidence="3" id="KW-1185">Reference proteome</keyword>
<evidence type="ECO:0000313" key="2">
    <source>
        <dbReference type="EMBL" id="CCD68945.1"/>
    </source>
</evidence>
<sequence length="392" mass="45129">MSEEDQSAPNGSVPGPDAKAWPELTVDLEPEVWRALYREKHGEKFRCSVEMLMELEEISCEIEAEQKLLDILVKVTFIERNLCLNGPQSGESLFESLEEARSDEQPLLFATVSDLTSFCDSMKPIFQTEKVKGTLIYRNSGYQSRRFIQYIRRRLEPGDVIDSTTFRQVIQDFQETIGVPDSVKTFAKSELTLDFTSLRTVARNVPGFRYDKSLERLDLTPEAEHHLPLHLPIFTETLDFNNPHKHDYSRVFSCYVRNDCTQYPNRLKGTVVSETGLGIGFMCFQDNMKDYLGNDLEKGTFNAANYRFLAVEGNINPSNLYEQFEVFKVVNIPFGFDNNLVTTGNETIYRVHFNLEKVDSTFENVQTELEATLRRVVHRTRKSKEDNDNSDD</sequence>
<evidence type="ECO:0000313" key="3">
    <source>
        <dbReference type="Proteomes" id="UP000001940"/>
    </source>
</evidence>
<dbReference type="SMR" id="Q22493"/>
<dbReference type="Proteomes" id="UP000001940">
    <property type="component" value="Chromosome X"/>
</dbReference>